<keyword evidence="3" id="KW-1185">Reference proteome</keyword>
<dbReference type="EMBL" id="CACVKT020000389">
    <property type="protein sequence ID" value="CAC5358691.1"/>
    <property type="molecule type" value="Genomic_DNA"/>
</dbReference>
<name>A0A6J7ZZ76_MYTCO</name>
<evidence type="ECO:0000313" key="3">
    <source>
        <dbReference type="Proteomes" id="UP000507470"/>
    </source>
</evidence>
<evidence type="ECO:0000256" key="1">
    <source>
        <dbReference type="SAM" id="MobiDB-lite"/>
    </source>
</evidence>
<protein>
    <submittedName>
        <fullName evidence="2">Uncharacterized protein</fullName>
    </submittedName>
</protein>
<accession>A0A6J7ZZ76</accession>
<evidence type="ECO:0000313" key="2">
    <source>
        <dbReference type="EMBL" id="CAC5358691.1"/>
    </source>
</evidence>
<dbReference type="Proteomes" id="UP000507470">
    <property type="component" value="Unassembled WGS sequence"/>
</dbReference>
<sequence length="209" mass="22579">MRVSEAGENLFCLLPRKTMTDRACGIARKATTTKSHLTAVKVLVAHRADNAGAPGSGENRDPGRCGPTPPPGRQTGRPVQEDTGDKKKSKKASKDRDRPMSGGYRVLPHTECHVQERTAVMVLHGDATHKLIVIPDESGRAGRICLVKVKVKVLLQTAIRQQGLKTTANLPAANGAVGKKNARQEWAVPMGRRTAGKAREYVHAKDSQL</sequence>
<reference evidence="2 3" key="1">
    <citation type="submission" date="2020-06" db="EMBL/GenBank/DDBJ databases">
        <authorList>
            <person name="Li R."/>
            <person name="Bekaert M."/>
        </authorList>
    </citation>
    <scope>NUCLEOTIDE SEQUENCE [LARGE SCALE GENOMIC DNA]</scope>
    <source>
        <strain evidence="3">wild</strain>
    </source>
</reference>
<gene>
    <name evidence="2" type="ORF">MCOR_1830</name>
</gene>
<organism evidence="2 3">
    <name type="scientific">Mytilus coruscus</name>
    <name type="common">Sea mussel</name>
    <dbReference type="NCBI Taxonomy" id="42192"/>
    <lineage>
        <taxon>Eukaryota</taxon>
        <taxon>Metazoa</taxon>
        <taxon>Spiralia</taxon>
        <taxon>Lophotrochozoa</taxon>
        <taxon>Mollusca</taxon>
        <taxon>Bivalvia</taxon>
        <taxon>Autobranchia</taxon>
        <taxon>Pteriomorphia</taxon>
        <taxon>Mytilida</taxon>
        <taxon>Mytiloidea</taxon>
        <taxon>Mytilidae</taxon>
        <taxon>Mytilinae</taxon>
        <taxon>Mytilus</taxon>
    </lineage>
</organism>
<proteinExistence type="predicted"/>
<feature type="compositionally biased region" description="Basic and acidic residues" evidence="1">
    <location>
        <begin position="79"/>
        <end position="99"/>
    </location>
</feature>
<feature type="region of interest" description="Disordered" evidence="1">
    <location>
        <begin position="48"/>
        <end position="106"/>
    </location>
</feature>
<dbReference type="AlphaFoldDB" id="A0A6J7ZZ76"/>